<dbReference type="Proteomes" id="UP000299102">
    <property type="component" value="Unassembled WGS sequence"/>
</dbReference>
<dbReference type="EMBL" id="BGZK01000196">
    <property type="protein sequence ID" value="GBP27606.1"/>
    <property type="molecule type" value="Genomic_DNA"/>
</dbReference>
<organism evidence="1 2">
    <name type="scientific">Eumeta variegata</name>
    <name type="common">Bagworm moth</name>
    <name type="synonym">Eumeta japonica</name>
    <dbReference type="NCBI Taxonomy" id="151549"/>
    <lineage>
        <taxon>Eukaryota</taxon>
        <taxon>Metazoa</taxon>
        <taxon>Ecdysozoa</taxon>
        <taxon>Arthropoda</taxon>
        <taxon>Hexapoda</taxon>
        <taxon>Insecta</taxon>
        <taxon>Pterygota</taxon>
        <taxon>Neoptera</taxon>
        <taxon>Endopterygota</taxon>
        <taxon>Lepidoptera</taxon>
        <taxon>Glossata</taxon>
        <taxon>Ditrysia</taxon>
        <taxon>Tineoidea</taxon>
        <taxon>Psychidae</taxon>
        <taxon>Oiketicinae</taxon>
        <taxon>Eumeta</taxon>
    </lineage>
</organism>
<protein>
    <submittedName>
        <fullName evidence="1">Uncharacterized protein</fullName>
    </submittedName>
</protein>
<dbReference type="STRING" id="151549.A0A4C1UNP9"/>
<evidence type="ECO:0000313" key="2">
    <source>
        <dbReference type="Proteomes" id="UP000299102"/>
    </source>
</evidence>
<dbReference type="PANTHER" id="PTHR46601:SF1">
    <property type="entry name" value="ADF-H DOMAIN-CONTAINING PROTEIN"/>
    <property type="match status" value="1"/>
</dbReference>
<comment type="caution">
    <text evidence="1">The sequence shown here is derived from an EMBL/GenBank/DDBJ whole genome shotgun (WGS) entry which is preliminary data.</text>
</comment>
<dbReference type="AlphaFoldDB" id="A0A4C1UNP9"/>
<dbReference type="PANTHER" id="PTHR46601">
    <property type="entry name" value="ULP_PROTEASE DOMAIN-CONTAINING PROTEIN"/>
    <property type="match status" value="1"/>
</dbReference>
<name>A0A4C1UNP9_EUMVA</name>
<proteinExistence type="predicted"/>
<sequence>MGFNCTKYEAKQNKKRVEEIIHQFYEDDNNSRCAAGKKECITRKKNKKQKRYLLDSLKNLHQKFLNTSLVKIGYDSFCKLRPFWVVVPKLTDRDTCACVTHENINLKLAALKTANILDITTHQTALESLCCDRYLEKCLSRTCQDCSMKILPYKEFDNSVDIAVKHWKHVKELIKDVKTKQDRYVTKYKKETINLKPRDIVMQLEESDLPKLFQHEQNIVHQYKTIKTLKESLTDKDALIHMDFQKTTLLNATKKSSHIILAAPGLKFLCIQWWFTQRIK</sequence>
<gene>
    <name evidence="1" type="ORF">EVAR_102858_1</name>
</gene>
<evidence type="ECO:0000313" key="1">
    <source>
        <dbReference type="EMBL" id="GBP27606.1"/>
    </source>
</evidence>
<accession>A0A4C1UNP9</accession>
<reference evidence="1 2" key="1">
    <citation type="journal article" date="2019" name="Commun. Biol.">
        <title>The bagworm genome reveals a unique fibroin gene that provides high tensile strength.</title>
        <authorList>
            <person name="Kono N."/>
            <person name="Nakamura H."/>
            <person name="Ohtoshi R."/>
            <person name="Tomita M."/>
            <person name="Numata K."/>
            <person name="Arakawa K."/>
        </authorList>
    </citation>
    <scope>NUCLEOTIDE SEQUENCE [LARGE SCALE GENOMIC DNA]</scope>
</reference>
<dbReference type="OrthoDB" id="6375801at2759"/>
<keyword evidence="2" id="KW-1185">Reference proteome</keyword>